<evidence type="ECO:0000313" key="1">
    <source>
        <dbReference type="EMBL" id="KAH1048087.1"/>
    </source>
</evidence>
<feature type="non-terminal residue" evidence="1">
    <location>
        <position position="67"/>
    </location>
</feature>
<gene>
    <name evidence="1" type="ORF">J1N35_038871</name>
</gene>
<comment type="caution">
    <text evidence="1">The sequence shown here is derived from an EMBL/GenBank/DDBJ whole genome shotgun (WGS) entry which is preliminary data.</text>
</comment>
<keyword evidence="2" id="KW-1185">Reference proteome</keyword>
<name>A0A9D3UMQ4_9ROSI</name>
<sequence length="67" mass="7392">MAGPHRRVRFWARLCDPHGQGQFGPCGLHERVSSHGQTTRACEAIFTDLFTKVAQVARVDCEPIVGS</sequence>
<proteinExistence type="predicted"/>
<evidence type="ECO:0000313" key="2">
    <source>
        <dbReference type="Proteomes" id="UP000828251"/>
    </source>
</evidence>
<dbReference type="EMBL" id="JAIQCV010000011">
    <property type="protein sequence ID" value="KAH1048087.1"/>
    <property type="molecule type" value="Genomic_DNA"/>
</dbReference>
<accession>A0A9D3UMQ4</accession>
<reference evidence="1 2" key="1">
    <citation type="journal article" date="2021" name="Plant Biotechnol. J.">
        <title>Multi-omics assisted identification of the key and species-specific regulatory components of drought-tolerant mechanisms in Gossypium stocksii.</title>
        <authorList>
            <person name="Yu D."/>
            <person name="Ke L."/>
            <person name="Zhang D."/>
            <person name="Wu Y."/>
            <person name="Sun Y."/>
            <person name="Mei J."/>
            <person name="Sun J."/>
            <person name="Sun Y."/>
        </authorList>
    </citation>
    <scope>NUCLEOTIDE SEQUENCE [LARGE SCALE GENOMIC DNA]</scope>
    <source>
        <strain evidence="2">cv. E1</strain>
        <tissue evidence="1">Leaf</tissue>
    </source>
</reference>
<protein>
    <submittedName>
        <fullName evidence="1">Uncharacterized protein</fullName>
    </submittedName>
</protein>
<organism evidence="1 2">
    <name type="scientific">Gossypium stocksii</name>
    <dbReference type="NCBI Taxonomy" id="47602"/>
    <lineage>
        <taxon>Eukaryota</taxon>
        <taxon>Viridiplantae</taxon>
        <taxon>Streptophyta</taxon>
        <taxon>Embryophyta</taxon>
        <taxon>Tracheophyta</taxon>
        <taxon>Spermatophyta</taxon>
        <taxon>Magnoliopsida</taxon>
        <taxon>eudicotyledons</taxon>
        <taxon>Gunneridae</taxon>
        <taxon>Pentapetalae</taxon>
        <taxon>rosids</taxon>
        <taxon>malvids</taxon>
        <taxon>Malvales</taxon>
        <taxon>Malvaceae</taxon>
        <taxon>Malvoideae</taxon>
        <taxon>Gossypium</taxon>
    </lineage>
</organism>
<dbReference type="AlphaFoldDB" id="A0A9D3UMQ4"/>
<dbReference type="Proteomes" id="UP000828251">
    <property type="component" value="Unassembled WGS sequence"/>
</dbReference>